<protein>
    <submittedName>
        <fullName evidence="6">Vacuolar protein sorting-associated protein, putative</fullName>
    </submittedName>
</protein>
<feature type="region of interest" description="Disordered" evidence="2">
    <location>
        <begin position="1"/>
        <end position="47"/>
    </location>
</feature>
<dbReference type="Pfam" id="PF02845">
    <property type="entry name" value="CUE"/>
    <property type="match status" value="1"/>
</dbReference>
<feature type="region of interest" description="Disordered" evidence="2">
    <location>
        <begin position="59"/>
        <end position="80"/>
    </location>
</feature>
<name>B9WIX4_CANDC</name>
<dbReference type="SMART" id="SM00167">
    <property type="entry name" value="VPS9"/>
    <property type="match status" value="1"/>
</dbReference>
<reference evidence="6 7" key="1">
    <citation type="journal article" date="2009" name="Genome Res.">
        <title>Comparative genomics of the fungal pathogens Candida dubliniensis and Candida albicans.</title>
        <authorList>
            <person name="Jackson A.P."/>
            <person name="Gamble J.A."/>
            <person name="Yeomans T."/>
            <person name="Moran G.P."/>
            <person name="Saunders D."/>
            <person name="Harris D."/>
            <person name="Aslett M."/>
            <person name="Barrell J.F."/>
            <person name="Butler G."/>
            <person name="Citiulo F."/>
            <person name="Coleman D.C."/>
            <person name="de Groot P.W.J."/>
            <person name="Goodwin T.J."/>
            <person name="Quail M.A."/>
            <person name="McQuillan J."/>
            <person name="Munro C.A."/>
            <person name="Pain A."/>
            <person name="Poulter R.T."/>
            <person name="Rajandream M.A."/>
            <person name="Renauld H."/>
            <person name="Spiering M.J."/>
            <person name="Tivey A."/>
            <person name="Gow N.A.R."/>
            <person name="Barrell B."/>
            <person name="Sullivan D.J."/>
            <person name="Berriman M."/>
        </authorList>
    </citation>
    <scope>NUCLEOTIDE SEQUENCE [LARGE SCALE GENOMIC DNA]</scope>
    <source>
        <strain evidence="7">CD36 / ATCC MYA-646 / CBS 7987 / NCPF 3949 / NRRL Y-17841</strain>
    </source>
</reference>
<dbReference type="PANTHER" id="PTHR23101">
    <property type="entry name" value="RAB GDP/GTP EXCHANGE FACTOR"/>
    <property type="match status" value="1"/>
</dbReference>
<dbReference type="GO" id="GO:0005829">
    <property type="term" value="C:cytosol"/>
    <property type="evidence" value="ECO:0007669"/>
    <property type="project" value="TreeGrafter"/>
</dbReference>
<dbReference type="SUPFAM" id="SSF109993">
    <property type="entry name" value="VPS9 domain"/>
    <property type="match status" value="1"/>
</dbReference>
<feature type="compositionally biased region" description="Polar residues" evidence="2">
    <location>
        <begin position="183"/>
        <end position="200"/>
    </location>
</feature>
<dbReference type="InterPro" id="IPR003123">
    <property type="entry name" value="VPS9"/>
</dbReference>
<dbReference type="Proteomes" id="UP000002605">
    <property type="component" value="Chromosome 6"/>
</dbReference>
<keyword evidence="1" id="KW-0833">Ubl conjugation pathway</keyword>
<dbReference type="Gene3D" id="1.20.1050.80">
    <property type="entry name" value="VPS9 domain"/>
    <property type="match status" value="1"/>
</dbReference>
<dbReference type="GO" id="GO:0043130">
    <property type="term" value="F:ubiquitin binding"/>
    <property type="evidence" value="ECO:0007669"/>
    <property type="project" value="InterPro"/>
</dbReference>
<gene>
    <name evidence="5" type="ordered locus">Cd36_62910</name>
    <name evidence="6" type="ORF">CD36_62910</name>
</gene>
<accession>B9WIX4</accession>
<dbReference type="AlphaFoldDB" id="B9WIX4"/>
<dbReference type="OrthoDB" id="300289at2759"/>
<dbReference type="HOGENOM" id="CLU_007625_3_0_1"/>
<dbReference type="VEuPathDB" id="FungiDB:CD36_62910"/>
<dbReference type="PROSITE" id="PS51140">
    <property type="entry name" value="CUE"/>
    <property type="match status" value="1"/>
</dbReference>
<dbReference type="RefSeq" id="XP_002421036.1">
    <property type="nucleotide sequence ID" value="XM_002420991.1"/>
</dbReference>
<dbReference type="InterPro" id="IPR041545">
    <property type="entry name" value="DUF5601"/>
</dbReference>
<dbReference type="Pfam" id="PF02204">
    <property type="entry name" value="VPS9"/>
    <property type="match status" value="1"/>
</dbReference>
<proteinExistence type="predicted"/>
<evidence type="ECO:0000313" key="7">
    <source>
        <dbReference type="Proteomes" id="UP000002605"/>
    </source>
</evidence>
<dbReference type="SUPFAM" id="SSF46934">
    <property type="entry name" value="UBA-like"/>
    <property type="match status" value="1"/>
</dbReference>
<feature type="compositionally biased region" description="Polar residues" evidence="2">
    <location>
        <begin position="298"/>
        <end position="314"/>
    </location>
</feature>
<feature type="compositionally biased region" description="Polar residues" evidence="2">
    <location>
        <begin position="257"/>
        <end position="271"/>
    </location>
</feature>
<feature type="domain" description="CUE" evidence="3">
    <location>
        <begin position="719"/>
        <end position="762"/>
    </location>
</feature>
<evidence type="ECO:0000259" key="3">
    <source>
        <dbReference type="PROSITE" id="PS51140"/>
    </source>
</evidence>
<dbReference type="eggNOG" id="KOG2319">
    <property type="taxonomic scope" value="Eukaryota"/>
</dbReference>
<feature type="region of interest" description="Disordered" evidence="2">
    <location>
        <begin position="126"/>
        <end position="200"/>
    </location>
</feature>
<dbReference type="CGD" id="CAL0000169117">
    <property type="gene designation" value="Cd36_62910"/>
</dbReference>
<organism evidence="6 7">
    <name type="scientific">Candida dubliniensis (strain CD36 / ATCC MYA-646 / CBS 7987 / NCPF 3949 / NRRL Y-17841)</name>
    <name type="common">Yeast</name>
    <dbReference type="NCBI Taxonomy" id="573826"/>
    <lineage>
        <taxon>Eukaryota</taxon>
        <taxon>Fungi</taxon>
        <taxon>Dikarya</taxon>
        <taxon>Ascomycota</taxon>
        <taxon>Saccharomycotina</taxon>
        <taxon>Pichiomycetes</taxon>
        <taxon>Debaryomycetaceae</taxon>
        <taxon>Candida/Lodderomyces clade</taxon>
        <taxon>Candida</taxon>
    </lineage>
</organism>
<dbReference type="InterPro" id="IPR009060">
    <property type="entry name" value="UBA-like_sf"/>
</dbReference>
<dbReference type="GO" id="GO:0005085">
    <property type="term" value="F:guanyl-nucleotide exchange factor activity"/>
    <property type="evidence" value="ECO:0007669"/>
    <property type="project" value="InterPro"/>
</dbReference>
<evidence type="ECO:0000256" key="1">
    <source>
        <dbReference type="ARBA" id="ARBA00022786"/>
    </source>
</evidence>
<dbReference type="GeneID" id="8048583"/>
<dbReference type="Gene3D" id="1.10.246.120">
    <property type="match status" value="1"/>
</dbReference>
<feature type="region of interest" description="Disordered" evidence="2">
    <location>
        <begin position="236"/>
        <end position="335"/>
    </location>
</feature>
<evidence type="ECO:0000259" key="4">
    <source>
        <dbReference type="PROSITE" id="PS51205"/>
    </source>
</evidence>
<dbReference type="InterPro" id="IPR045046">
    <property type="entry name" value="Vps9-like"/>
</dbReference>
<feature type="region of interest" description="Disordered" evidence="2">
    <location>
        <begin position="625"/>
        <end position="654"/>
    </location>
</feature>
<keyword evidence="7" id="KW-1185">Reference proteome</keyword>
<evidence type="ECO:0000313" key="5">
    <source>
        <dbReference type="CGD" id="CAL0000169117"/>
    </source>
</evidence>
<sequence>MSFKNQLNFNISKSTPTTSTNNTNTTSNSNLTSNDNPQPVTVKPPPFISNILLKSNFDSSVSTNNSSKTPPKSSSPRLSATGVVPAVVTIDNGESVGNNVSTTSTNSSKTDLIGLFDKFDINKDDKEQAKTEHEEHQPFTEKHEDDEVSQEDKLEKMVSDDDGDDGESPKEKEAVSEKEGTSTKDITLSPSIKQTEQKNNGTTSFAALMTIQPYILPEEKEVAEKQEEAVNDNLIDLDDTETLSSKNHNLHDDLAKSESTNTNQVESSTPKGNLLDIAGSEKEQSAVEELSIKVGGSESKSTNDVLTQDVSITDPNKAHKHRFQVNDSSEQNKQSHKPFDFQTFLVQLRKKSADPIVRYIRSFLGSFIRQGHTFTSDQRIKIISDFKIFMNEKFTLYEPFASMDQIDLENSREGLEKLIMNRLHDLCFPAEVIKQHLSYIPESYTLDLQKDESFAVQLEKFSWINGNHLDIDINELANKIVKNDQSFLEYAITELNKINNYRAPRDKIICILNACKIIFSYLKLSKQETNADSFIPILILVIFKAKTDHLISNIHYIENFRGQEWLLHGETSYYLSSIQGAIEFIQNITAEDLTISQAEFDAHMEAWEAQGKQKLQQLKLVQPIPTIPTTPTDGSGEAHLKPDTPNTPNGLSPSKVLFSSAEMFTKSITNFLSPSPHLSESEPEEFQPPANPPPPQEQNDPSAQYQPLPPREEEINAEQMRKAYDTLIEIFPSLDTNILKDVIFINRGNIDVCIDACLQLVDG</sequence>
<dbReference type="CDD" id="cd14369">
    <property type="entry name" value="CUE_VPS9_like"/>
    <property type="match status" value="1"/>
</dbReference>
<dbReference type="InterPro" id="IPR041804">
    <property type="entry name" value="Vps9_CUE"/>
</dbReference>
<dbReference type="GO" id="GO:0016192">
    <property type="term" value="P:vesicle-mediated transport"/>
    <property type="evidence" value="ECO:0007669"/>
    <property type="project" value="InterPro"/>
</dbReference>
<feature type="compositionally biased region" description="Basic and acidic residues" evidence="2">
    <location>
        <begin position="167"/>
        <end position="182"/>
    </location>
</feature>
<dbReference type="InterPro" id="IPR037191">
    <property type="entry name" value="VPS9_dom_sf"/>
</dbReference>
<feature type="compositionally biased region" description="Basic and acidic residues" evidence="2">
    <location>
        <begin position="126"/>
        <end position="159"/>
    </location>
</feature>
<feature type="region of interest" description="Disordered" evidence="2">
    <location>
        <begin position="671"/>
        <end position="708"/>
    </location>
</feature>
<dbReference type="EMBL" id="FM992693">
    <property type="protein sequence ID" value="CAX41192.1"/>
    <property type="molecule type" value="Genomic_DNA"/>
</dbReference>
<feature type="domain" description="VPS9" evidence="4">
    <location>
        <begin position="448"/>
        <end position="594"/>
    </location>
</feature>
<dbReference type="KEGG" id="cdu:CD36_62910"/>
<dbReference type="PANTHER" id="PTHR23101:SF25">
    <property type="entry name" value="GTPASE-ACTIVATING PROTEIN AND VPS9 DOMAIN-CONTAINING PROTEIN 1"/>
    <property type="match status" value="1"/>
</dbReference>
<dbReference type="Gene3D" id="1.10.8.10">
    <property type="entry name" value="DNA helicase RuvA subunit, C-terminal domain"/>
    <property type="match status" value="1"/>
</dbReference>
<dbReference type="PROSITE" id="PS51205">
    <property type="entry name" value="VPS9"/>
    <property type="match status" value="1"/>
</dbReference>
<dbReference type="InterPro" id="IPR003892">
    <property type="entry name" value="CUE"/>
</dbReference>
<dbReference type="Pfam" id="PF18151">
    <property type="entry name" value="DUF5601"/>
    <property type="match status" value="1"/>
</dbReference>
<dbReference type="GO" id="GO:0030139">
    <property type="term" value="C:endocytic vesicle"/>
    <property type="evidence" value="ECO:0007669"/>
    <property type="project" value="TreeGrafter"/>
</dbReference>
<feature type="compositionally biased region" description="Low complexity" evidence="2">
    <location>
        <begin position="10"/>
        <end position="36"/>
    </location>
</feature>
<evidence type="ECO:0000313" key="6">
    <source>
        <dbReference type="EMBL" id="CAX41192.1"/>
    </source>
</evidence>
<evidence type="ECO:0000256" key="2">
    <source>
        <dbReference type="SAM" id="MobiDB-lite"/>
    </source>
</evidence>
<feature type="compositionally biased region" description="Low complexity" evidence="2">
    <location>
        <begin position="62"/>
        <end position="75"/>
    </location>
</feature>
<dbReference type="GO" id="GO:0031267">
    <property type="term" value="F:small GTPase binding"/>
    <property type="evidence" value="ECO:0007669"/>
    <property type="project" value="TreeGrafter"/>
</dbReference>